<dbReference type="Pfam" id="PF00155">
    <property type="entry name" value="Aminotran_1_2"/>
    <property type="match status" value="1"/>
</dbReference>
<dbReference type="OrthoDB" id="9809616at2"/>
<dbReference type="InterPro" id="IPR015421">
    <property type="entry name" value="PyrdxlP-dep_Trfase_major"/>
</dbReference>
<dbReference type="InterPro" id="IPR015422">
    <property type="entry name" value="PyrdxlP-dep_Trfase_small"/>
</dbReference>
<keyword evidence="6" id="KW-0028">Amino-acid biosynthesis</keyword>
<dbReference type="RefSeq" id="WP_124933183.1">
    <property type="nucleotide sequence ID" value="NZ_RQZC01000003.1"/>
</dbReference>
<keyword evidence="3 6" id="KW-0032">Aminotransferase</keyword>
<keyword evidence="10" id="KW-1185">Reference proteome</keyword>
<keyword evidence="4 6" id="KW-0808">Transferase</keyword>
<dbReference type="InterPro" id="IPR005861">
    <property type="entry name" value="HisP_aminotrans"/>
</dbReference>
<dbReference type="NCBIfam" id="TIGR01141">
    <property type="entry name" value="hisC"/>
    <property type="match status" value="1"/>
</dbReference>
<evidence type="ECO:0000256" key="4">
    <source>
        <dbReference type="ARBA" id="ARBA00022679"/>
    </source>
</evidence>
<evidence type="ECO:0000259" key="8">
    <source>
        <dbReference type="Pfam" id="PF00155"/>
    </source>
</evidence>
<comment type="catalytic activity">
    <reaction evidence="6">
        <text>L-histidinol phosphate + 2-oxoglutarate = 3-(imidazol-4-yl)-2-oxopropyl phosphate + L-glutamate</text>
        <dbReference type="Rhea" id="RHEA:23744"/>
        <dbReference type="ChEBI" id="CHEBI:16810"/>
        <dbReference type="ChEBI" id="CHEBI:29985"/>
        <dbReference type="ChEBI" id="CHEBI:57766"/>
        <dbReference type="ChEBI" id="CHEBI:57980"/>
        <dbReference type="EC" id="2.6.1.9"/>
    </reaction>
</comment>
<keyword evidence="6" id="KW-0368">Histidine biosynthesis</keyword>
<dbReference type="InterPro" id="IPR024892">
    <property type="entry name" value="ArAT"/>
</dbReference>
<dbReference type="HAMAP" id="MF_01023">
    <property type="entry name" value="HisC_aminotrans_2"/>
    <property type="match status" value="1"/>
</dbReference>
<dbReference type="NCBIfam" id="NF002878">
    <property type="entry name" value="PRK03321.1"/>
    <property type="match status" value="1"/>
</dbReference>
<comment type="cofactor">
    <cofactor evidence="1 6">
        <name>pyridoxal 5'-phosphate</name>
        <dbReference type="ChEBI" id="CHEBI:597326"/>
    </cofactor>
</comment>
<dbReference type="InterPro" id="IPR015424">
    <property type="entry name" value="PyrdxlP-dep_Trfase"/>
</dbReference>
<dbReference type="InterPro" id="IPR004839">
    <property type="entry name" value="Aminotransferase_I/II_large"/>
</dbReference>
<evidence type="ECO:0000313" key="9">
    <source>
        <dbReference type="EMBL" id="RRD30205.1"/>
    </source>
</evidence>
<dbReference type="GO" id="GO:0004400">
    <property type="term" value="F:histidinol-phosphate transaminase activity"/>
    <property type="evidence" value="ECO:0007669"/>
    <property type="project" value="UniProtKB-UniRule"/>
</dbReference>
<evidence type="ECO:0000256" key="5">
    <source>
        <dbReference type="ARBA" id="ARBA00022898"/>
    </source>
</evidence>
<dbReference type="GO" id="GO:0030170">
    <property type="term" value="F:pyridoxal phosphate binding"/>
    <property type="evidence" value="ECO:0007669"/>
    <property type="project" value="InterPro"/>
</dbReference>
<proteinExistence type="inferred from homology"/>
<dbReference type="EC" id="2.6.1.9" evidence="6"/>
<feature type="region of interest" description="Disordered" evidence="7">
    <location>
        <begin position="1"/>
        <end position="29"/>
    </location>
</feature>
<dbReference type="GO" id="GO:0000105">
    <property type="term" value="P:L-histidine biosynthetic process"/>
    <property type="evidence" value="ECO:0007669"/>
    <property type="project" value="UniProtKB-UniRule"/>
</dbReference>
<protein>
    <recommendedName>
        <fullName evidence="6">Histidinol-phosphate aminotransferase</fullName>
        <ecNumber evidence="6">2.6.1.9</ecNumber>
    </recommendedName>
    <alternativeName>
        <fullName evidence="6">Imidazole acetol-phosphate transaminase</fullName>
    </alternativeName>
</protein>
<dbReference type="Gene3D" id="3.40.640.10">
    <property type="entry name" value="Type I PLP-dependent aspartate aminotransferase-like (Major domain)"/>
    <property type="match status" value="1"/>
</dbReference>
<reference evidence="9 10" key="1">
    <citation type="submission" date="2018-11" db="EMBL/GenBank/DDBJ databases">
        <title>Genomes From Bacteria Associated with the Canine Oral Cavity: a Test Case for Automated Genome-Based Taxonomic Assignment.</title>
        <authorList>
            <person name="Coil D.A."/>
            <person name="Jospin G."/>
            <person name="Darling A.E."/>
            <person name="Wallis C."/>
            <person name="Davis I.J."/>
            <person name="Harris S."/>
            <person name="Eisen J.A."/>
            <person name="Holcombe L.J."/>
            <person name="O'Flynn C."/>
        </authorList>
    </citation>
    <scope>NUCLEOTIDE SEQUENCE [LARGE SCALE GENOMIC DNA]</scope>
    <source>
        <strain evidence="9 10">OH5050</strain>
    </source>
</reference>
<dbReference type="SUPFAM" id="SSF53383">
    <property type="entry name" value="PLP-dependent transferases"/>
    <property type="match status" value="1"/>
</dbReference>
<dbReference type="CDD" id="cd00609">
    <property type="entry name" value="AAT_like"/>
    <property type="match status" value="1"/>
</dbReference>
<dbReference type="EMBL" id="RQZC01000003">
    <property type="protein sequence ID" value="RRD30205.1"/>
    <property type="molecule type" value="Genomic_DNA"/>
</dbReference>
<dbReference type="AlphaFoldDB" id="A0A3P1V9Z0"/>
<dbReference type="PANTHER" id="PTHR43643">
    <property type="entry name" value="HISTIDINOL-PHOSPHATE AMINOTRANSFERASE 2"/>
    <property type="match status" value="1"/>
</dbReference>
<dbReference type="Gene3D" id="3.90.1150.10">
    <property type="entry name" value="Aspartate Aminotransferase, domain 1"/>
    <property type="match status" value="1"/>
</dbReference>
<keyword evidence="5 6" id="KW-0663">Pyridoxal phosphate</keyword>
<feature type="domain" description="Aminotransferase class I/classII large" evidence="8">
    <location>
        <begin position="54"/>
        <end position="374"/>
    </location>
</feature>
<evidence type="ECO:0000256" key="1">
    <source>
        <dbReference type="ARBA" id="ARBA00001933"/>
    </source>
</evidence>
<dbReference type="UniPathway" id="UPA00031">
    <property type="reaction ID" value="UER00012"/>
</dbReference>
<comment type="caution">
    <text evidence="9">The sequence shown here is derived from an EMBL/GenBank/DDBJ whole genome shotgun (WGS) entry which is preliminary data.</text>
</comment>
<dbReference type="Proteomes" id="UP000271272">
    <property type="component" value="Unassembled WGS sequence"/>
</dbReference>
<evidence type="ECO:0000256" key="7">
    <source>
        <dbReference type="SAM" id="MobiDB-lite"/>
    </source>
</evidence>
<evidence type="ECO:0000256" key="3">
    <source>
        <dbReference type="ARBA" id="ARBA00022576"/>
    </source>
</evidence>
<evidence type="ECO:0000256" key="2">
    <source>
        <dbReference type="ARBA" id="ARBA00011738"/>
    </source>
</evidence>
<accession>A0A3P1V9Z0</accession>
<sequence length="394" mass="40486">MSTVSARRAESPAGPESPERAAGPARPTTTVRIRPDLADLPAYVPGSRAWGAQAVKLSSNELPHPPQEAVVEAIAGAAREVNRYPEMTGAGLVAALAEHWGVTPDQVVVGNGSVALIQHLLDTVCEPGDEVVLPWRSFEAYPICVAVAGARAIRVPLDPRARHDIPAMLAAITPRTRMVIACSPNNPTGTVLSAADLAALVEGVPRDVAVLVDEAYLDFVTDPGAGRALPLLASHPNLVIARTFSKAHALAGLRVGCLIAEPGLACAVRSVCTPFGVNLPAQAAALAALGEAALAETARRCRGIAVERDRLAGVLRDQGWQVPQAQGNFLWLPAGREAGALAEHFAQAGLLVRPFAGEGVRVSVGLPADNERVAAAAAAWMGAGGSAGGSSSGA</sequence>
<comment type="similarity">
    <text evidence="6">Belongs to the class-II pyridoxal-phosphate-dependent aminotransferase family. Histidinol-phosphate aminotransferase subfamily.</text>
</comment>
<feature type="modified residue" description="N6-(pyridoxal phosphate)lysine" evidence="6">
    <location>
        <position position="246"/>
    </location>
</feature>
<dbReference type="InterPro" id="IPR050106">
    <property type="entry name" value="HistidinolP_aminotransfase"/>
</dbReference>
<comment type="subunit">
    <text evidence="2 6">Homodimer.</text>
</comment>
<organism evidence="9 10">
    <name type="scientific">Actinomyces bowdenii</name>
    <dbReference type="NCBI Taxonomy" id="131109"/>
    <lineage>
        <taxon>Bacteria</taxon>
        <taxon>Bacillati</taxon>
        <taxon>Actinomycetota</taxon>
        <taxon>Actinomycetes</taxon>
        <taxon>Actinomycetales</taxon>
        <taxon>Actinomycetaceae</taxon>
        <taxon>Actinomyces</taxon>
    </lineage>
</organism>
<comment type="pathway">
    <text evidence="6">Amino-acid biosynthesis; L-histidine biosynthesis; L-histidine from 5-phospho-alpha-D-ribose 1-diphosphate: step 7/9.</text>
</comment>
<evidence type="ECO:0000313" key="10">
    <source>
        <dbReference type="Proteomes" id="UP000271272"/>
    </source>
</evidence>
<gene>
    <name evidence="6 9" type="primary">hisC</name>
    <name evidence="9" type="ORF">EII10_03850</name>
</gene>
<name>A0A3P1V9Z0_9ACTO</name>
<evidence type="ECO:0000256" key="6">
    <source>
        <dbReference type="HAMAP-Rule" id="MF_01023"/>
    </source>
</evidence>
<dbReference type="PANTHER" id="PTHR43643:SF3">
    <property type="entry name" value="HISTIDINOL-PHOSPHATE AMINOTRANSFERASE"/>
    <property type="match status" value="1"/>
</dbReference>